<reference evidence="3" key="1">
    <citation type="submission" date="2020-08" db="EMBL/GenBank/DDBJ databases">
        <title>Genome public.</title>
        <authorList>
            <person name="Liu C."/>
            <person name="Sun Q."/>
        </authorList>
    </citation>
    <scope>NUCLEOTIDE SEQUENCE</scope>
    <source>
        <strain evidence="3">BX12</strain>
    </source>
</reference>
<sequence>MFLAQTKISIIYDAANRLTDYEKEKDGATLLNQKNRYNGEGHRIRKEETKGKESSVRNYYYQDGKVLYTTDGANQRDSFNLLGLEDNVIATARGTGSSEAWYLYNKDVRGSTSSLIDDSGTVVAAYEYDEFGNTTARIGESFDNEICYTGQVYDKETGLYYYNARFYDPEDGRFLTQDTYRGEQMEPDTLHLYAYCANNPVNYVDPSGHAFIRTYTRNQCRNTYFLLLGIDKTLSALGWISTGKAFWKVRKKGKKQLIKVLKKEIRSAGLSYFINTIINYPTWLYGKLKRGFKLGGTSYIRNRYYTKKGKFRERYEKILKTKLVGYGPSNFNFYYSSKRKKNIPMAII</sequence>
<dbReference type="AlphaFoldDB" id="A0A923NHH3"/>
<dbReference type="InterPro" id="IPR056823">
    <property type="entry name" value="TEN-like_YD-shell"/>
</dbReference>
<keyword evidence="1" id="KW-0677">Repeat</keyword>
<dbReference type="PANTHER" id="PTHR32305:SF15">
    <property type="entry name" value="PROTEIN RHSA-RELATED"/>
    <property type="match status" value="1"/>
</dbReference>
<evidence type="ECO:0000313" key="3">
    <source>
        <dbReference type="EMBL" id="MBC6679111.1"/>
    </source>
</evidence>
<evidence type="ECO:0000256" key="1">
    <source>
        <dbReference type="ARBA" id="ARBA00022737"/>
    </source>
</evidence>
<name>A0A923NHH3_9FIRM</name>
<comment type="caution">
    <text evidence="3">The sequence shown here is derived from an EMBL/GenBank/DDBJ whole genome shotgun (WGS) entry which is preliminary data.</text>
</comment>
<evidence type="ECO:0000259" key="2">
    <source>
        <dbReference type="Pfam" id="PF25023"/>
    </source>
</evidence>
<dbReference type="PANTHER" id="PTHR32305">
    <property type="match status" value="1"/>
</dbReference>
<dbReference type="InterPro" id="IPR022385">
    <property type="entry name" value="Rhs_assc_core"/>
</dbReference>
<dbReference type="EMBL" id="JACRYT010000003">
    <property type="protein sequence ID" value="MBC6679111.1"/>
    <property type="molecule type" value="Genomic_DNA"/>
</dbReference>
<dbReference type="Gene3D" id="2.180.10.10">
    <property type="entry name" value="RHS repeat-associated core"/>
    <property type="match status" value="1"/>
</dbReference>
<proteinExistence type="predicted"/>
<protein>
    <submittedName>
        <fullName evidence="3">RHS repeat-associated core domain-containing protein</fullName>
    </submittedName>
</protein>
<dbReference type="InterPro" id="IPR050708">
    <property type="entry name" value="T6SS_VgrG/RHS"/>
</dbReference>
<accession>A0A923NHH3</accession>
<dbReference type="NCBIfam" id="TIGR03696">
    <property type="entry name" value="Rhs_assc_core"/>
    <property type="match status" value="1"/>
</dbReference>
<feature type="domain" description="Teneurin-like YD-shell" evidence="2">
    <location>
        <begin position="97"/>
        <end position="201"/>
    </location>
</feature>
<keyword evidence="4" id="KW-1185">Reference proteome</keyword>
<evidence type="ECO:0000313" key="4">
    <source>
        <dbReference type="Proteomes" id="UP000602647"/>
    </source>
</evidence>
<organism evidence="3 4">
    <name type="scientific">Zhenpiania hominis</name>
    <dbReference type="NCBI Taxonomy" id="2763644"/>
    <lineage>
        <taxon>Bacteria</taxon>
        <taxon>Bacillati</taxon>
        <taxon>Bacillota</taxon>
        <taxon>Clostridia</taxon>
        <taxon>Peptostreptococcales</taxon>
        <taxon>Anaerovoracaceae</taxon>
        <taxon>Zhenpiania</taxon>
    </lineage>
</organism>
<dbReference type="RefSeq" id="WP_187302219.1">
    <property type="nucleotide sequence ID" value="NZ_JACRYT010000003.1"/>
</dbReference>
<gene>
    <name evidence="3" type="ORF">H9L42_04635</name>
</gene>
<dbReference type="Proteomes" id="UP000602647">
    <property type="component" value="Unassembled WGS sequence"/>
</dbReference>
<dbReference type="Pfam" id="PF25023">
    <property type="entry name" value="TEN_YD-shell"/>
    <property type="match status" value="1"/>
</dbReference>